<keyword evidence="5 12" id="KW-0378">Hydrolase</keyword>
<dbReference type="GO" id="GO:0043138">
    <property type="term" value="F:3'-5' DNA helicase activity"/>
    <property type="evidence" value="ECO:0007669"/>
    <property type="project" value="UniProtKB-EC"/>
</dbReference>
<dbReference type="GO" id="GO:0006269">
    <property type="term" value="P:DNA replication, synthesis of primer"/>
    <property type="evidence" value="ECO:0007669"/>
    <property type="project" value="UniProtKB-KW"/>
</dbReference>
<dbReference type="GO" id="GO:0003677">
    <property type="term" value="F:DNA binding"/>
    <property type="evidence" value="ECO:0007669"/>
    <property type="project" value="UniProtKB-UniRule"/>
</dbReference>
<evidence type="ECO:0000313" key="16">
    <source>
        <dbReference type="Proteomes" id="UP001289135"/>
    </source>
</evidence>
<keyword evidence="3 12" id="KW-0479">Metal-binding</keyword>
<feature type="binding site" evidence="12">
    <location>
        <position position="465"/>
    </location>
    <ligand>
        <name>Zn(2+)</name>
        <dbReference type="ChEBI" id="CHEBI:29105"/>
        <label>2</label>
    </ligand>
</feature>
<dbReference type="InterPro" id="IPR042115">
    <property type="entry name" value="PriA_3primeBD_sf"/>
</dbReference>
<evidence type="ECO:0000256" key="8">
    <source>
        <dbReference type="ARBA" id="ARBA00022840"/>
    </source>
</evidence>
<dbReference type="SMART" id="SM00487">
    <property type="entry name" value="DEXDc"/>
    <property type="match status" value="1"/>
</dbReference>
<dbReference type="InterPro" id="IPR027417">
    <property type="entry name" value="P-loop_NTPase"/>
</dbReference>
<dbReference type="NCBIfam" id="TIGR00595">
    <property type="entry name" value="priA"/>
    <property type="match status" value="1"/>
</dbReference>
<name>A0AAE4VJZ6_9RICK</name>
<dbReference type="HAMAP" id="MF_00983">
    <property type="entry name" value="PriA"/>
    <property type="match status" value="1"/>
</dbReference>
<dbReference type="Gene3D" id="3.40.1440.60">
    <property type="entry name" value="PriA, 3(prime) DNA-binding domain"/>
    <property type="match status" value="1"/>
</dbReference>
<dbReference type="InterPro" id="IPR005259">
    <property type="entry name" value="PriA"/>
</dbReference>
<gene>
    <name evidence="12" type="primary">priA</name>
    <name evidence="15" type="ORF">Lyticum_00081</name>
</gene>
<evidence type="ECO:0000256" key="11">
    <source>
        <dbReference type="ARBA" id="ARBA00048988"/>
    </source>
</evidence>
<comment type="catalytic activity">
    <reaction evidence="12">
        <text>Couples ATP hydrolysis with the unwinding of duplex DNA by translocating in the 3'-5' direction.</text>
        <dbReference type="EC" id="5.6.2.4"/>
    </reaction>
</comment>
<evidence type="ECO:0000313" key="15">
    <source>
        <dbReference type="EMBL" id="MDZ5760925.1"/>
    </source>
</evidence>
<comment type="subunit">
    <text evidence="12">Component of the replication restart primosome.</text>
</comment>
<dbReference type="Pfam" id="PF17764">
    <property type="entry name" value="PriA_3primeBD"/>
    <property type="match status" value="1"/>
</dbReference>
<dbReference type="InterPro" id="IPR011545">
    <property type="entry name" value="DEAD/DEAH_box_helicase_dom"/>
</dbReference>
<dbReference type="Pfam" id="PF00271">
    <property type="entry name" value="Helicase_C"/>
    <property type="match status" value="1"/>
</dbReference>
<feature type="binding site" evidence="12">
    <location>
        <position position="447"/>
    </location>
    <ligand>
        <name>Zn(2+)</name>
        <dbReference type="ChEBI" id="CHEBI:29105"/>
        <label>2</label>
    </ligand>
</feature>
<keyword evidence="9 12" id="KW-0238">DNA-binding</keyword>
<sequence length="732" mass="84782">MYYYEIILPININFYLTYSFDEILENGTLVIVELRNKKTLGIIYRRITEETNDDKNSKNNIFSFEKNKIKSIYKVISVINKKFIDFLFWVADYNIINYGVIYKMAISSILKRVKNFTKDLEESQKIYKLCSNIQNYNNISKINLNNEQNLVFQKINNFEYPTVHLLHGVTGSGKTEVYLKIIEDIIKKNGQALILVPEILLTTQMFSRFTEVLGKVVVWHSDVNPKQKALIWHGIKNNNIKVVVGARSALFLSFANLQIIVVDEEHDSSFKQEEGIIYNARDMAVVRSKIENIPIILVSATPSIESVYNTRINKYILHTINTRYTGVKLPQIQIIDMKSVRTDMYSLQELIHNKSYKKIEDSSHSYNKQNNNIDIDNINNKNLINDLKILNNSTNNDIIKKLPILHQKTISEIKKTLNEKKQSLIFINRRGYTTILFCTSCSAKIRCTYCDFHLVYHKKNNTINCHYCNYHHNYNGHCILCGNKDIEILHYGYGVEKVAEEVLNTFPESRIAILASDTINSVKKSQDIINKIYNGDIDIIIGTQIVAKGLNFPKLHLIVVPEATPSYLSIDIRVVEKTYQILHQVIGRAGRMDVQGKVILQTEEPQSTILKYIVSYDQESFIDHELAMRKLSNSPPFSRMALITCYGYHEITTLKASKILRDKAPQQNDKLTIMGPSPAPFYKLRGYYRYLFIIIADKQLNIQLIIKKWLDSRDLLPKTVRIKVDIDPYSFF</sequence>
<comment type="cofactor">
    <cofactor evidence="12">
        <name>Zn(2+)</name>
        <dbReference type="ChEBI" id="CHEBI:29105"/>
    </cofactor>
    <text evidence="12">Binds 2 zinc ions per subunit.</text>
</comment>
<keyword evidence="16" id="KW-1185">Reference proteome</keyword>
<feature type="binding site" evidence="12">
    <location>
        <position position="478"/>
    </location>
    <ligand>
        <name>Zn(2+)</name>
        <dbReference type="ChEBI" id="CHEBI:29105"/>
        <label>1</label>
    </ligand>
</feature>
<dbReference type="GO" id="GO:1990077">
    <property type="term" value="C:primosome complex"/>
    <property type="evidence" value="ECO:0007669"/>
    <property type="project" value="UniProtKB-UniRule"/>
</dbReference>
<dbReference type="GO" id="GO:0008270">
    <property type="term" value="F:zinc ion binding"/>
    <property type="evidence" value="ECO:0007669"/>
    <property type="project" value="UniProtKB-UniRule"/>
</dbReference>
<evidence type="ECO:0000256" key="4">
    <source>
        <dbReference type="ARBA" id="ARBA00022741"/>
    </source>
</evidence>
<comment type="catalytic activity">
    <reaction evidence="11 12">
        <text>ATP + H2O = ADP + phosphate + H(+)</text>
        <dbReference type="Rhea" id="RHEA:13065"/>
        <dbReference type="ChEBI" id="CHEBI:15377"/>
        <dbReference type="ChEBI" id="CHEBI:15378"/>
        <dbReference type="ChEBI" id="CHEBI:30616"/>
        <dbReference type="ChEBI" id="CHEBI:43474"/>
        <dbReference type="ChEBI" id="CHEBI:456216"/>
        <dbReference type="EC" id="5.6.2.4"/>
    </reaction>
</comment>
<evidence type="ECO:0000259" key="13">
    <source>
        <dbReference type="PROSITE" id="PS51192"/>
    </source>
</evidence>
<comment type="caution">
    <text evidence="15">The sequence shown here is derived from an EMBL/GenBank/DDBJ whole genome shotgun (WGS) entry which is preliminary data.</text>
</comment>
<dbReference type="GO" id="GO:0016787">
    <property type="term" value="F:hydrolase activity"/>
    <property type="evidence" value="ECO:0007669"/>
    <property type="project" value="UniProtKB-KW"/>
</dbReference>
<dbReference type="CDD" id="cd17929">
    <property type="entry name" value="DEXHc_priA"/>
    <property type="match status" value="1"/>
</dbReference>
<dbReference type="GO" id="GO:0005524">
    <property type="term" value="F:ATP binding"/>
    <property type="evidence" value="ECO:0007669"/>
    <property type="project" value="UniProtKB-UniRule"/>
</dbReference>
<feature type="domain" description="Helicase C-terminal" evidence="14">
    <location>
        <begin position="419"/>
        <end position="632"/>
    </location>
</feature>
<feature type="binding site" evidence="12">
    <location>
        <position position="450"/>
    </location>
    <ligand>
        <name>Zn(2+)</name>
        <dbReference type="ChEBI" id="CHEBI:29105"/>
        <label>2</label>
    </ligand>
</feature>
<keyword evidence="7 12" id="KW-0862">Zinc</keyword>
<evidence type="ECO:0000256" key="5">
    <source>
        <dbReference type="ARBA" id="ARBA00022801"/>
    </source>
</evidence>
<dbReference type="PANTHER" id="PTHR30580">
    <property type="entry name" value="PRIMOSOMAL PROTEIN N"/>
    <property type="match status" value="1"/>
</dbReference>
<dbReference type="SMART" id="SM00490">
    <property type="entry name" value="HELICc"/>
    <property type="match status" value="1"/>
</dbReference>
<evidence type="ECO:0000256" key="9">
    <source>
        <dbReference type="ARBA" id="ARBA00023125"/>
    </source>
</evidence>
<dbReference type="RefSeq" id="WP_322498360.1">
    <property type="nucleotide sequence ID" value="NZ_JARGYU010000001.1"/>
</dbReference>
<dbReference type="FunFam" id="3.40.50.300:FF:000489">
    <property type="entry name" value="Primosome assembly protein PriA"/>
    <property type="match status" value="1"/>
</dbReference>
<protein>
    <recommendedName>
        <fullName evidence="12">Replication restart protein PriA</fullName>
    </recommendedName>
    <alternativeName>
        <fullName evidence="12">ATP-dependent DNA helicase PriA</fullName>
        <ecNumber evidence="12">5.6.2.4</ecNumber>
    </alternativeName>
    <alternativeName>
        <fullName evidence="12">DNA 3'-5' helicase PriA</fullName>
    </alternativeName>
</protein>
<dbReference type="Pfam" id="PF00270">
    <property type="entry name" value="DEAD"/>
    <property type="match status" value="1"/>
</dbReference>
<evidence type="ECO:0000256" key="2">
    <source>
        <dbReference type="ARBA" id="ARBA00022705"/>
    </source>
</evidence>
<dbReference type="Pfam" id="PF18074">
    <property type="entry name" value="PriA_C"/>
    <property type="match status" value="1"/>
</dbReference>
<dbReference type="GO" id="GO:0006310">
    <property type="term" value="P:DNA recombination"/>
    <property type="evidence" value="ECO:0007669"/>
    <property type="project" value="InterPro"/>
</dbReference>
<dbReference type="InterPro" id="IPR041236">
    <property type="entry name" value="PriA_C"/>
</dbReference>
<comment type="function">
    <text evidence="12">Initiates the restart of stalled replication forks, which reloads the replicative helicase on sites other than the origin of replication. Recognizes and binds to abandoned replication forks and remodels them to uncover a helicase loading site. Promotes assembly of the primosome at these replication forks.</text>
</comment>
<evidence type="ECO:0000256" key="3">
    <source>
        <dbReference type="ARBA" id="ARBA00022723"/>
    </source>
</evidence>
<dbReference type="InterPro" id="IPR014001">
    <property type="entry name" value="Helicase_ATP-bd"/>
</dbReference>
<dbReference type="PROSITE" id="PS51192">
    <property type="entry name" value="HELICASE_ATP_BIND_1"/>
    <property type="match status" value="1"/>
</dbReference>
<keyword evidence="1 12" id="KW-0639">Primosome</keyword>
<evidence type="ECO:0000256" key="12">
    <source>
        <dbReference type="HAMAP-Rule" id="MF_00983"/>
    </source>
</evidence>
<dbReference type="AlphaFoldDB" id="A0AAE4VJZ6"/>
<comment type="similarity">
    <text evidence="12">Belongs to the helicase family. PriA subfamily.</text>
</comment>
<dbReference type="Proteomes" id="UP001289135">
    <property type="component" value="Unassembled WGS sequence"/>
</dbReference>
<feature type="domain" description="Helicase ATP-binding" evidence="13">
    <location>
        <begin position="155"/>
        <end position="320"/>
    </location>
</feature>
<dbReference type="InterPro" id="IPR001650">
    <property type="entry name" value="Helicase_C-like"/>
</dbReference>
<proteinExistence type="inferred from homology"/>
<keyword evidence="10 12" id="KW-0413">Isomerase</keyword>
<accession>A0AAE4VJZ6</accession>
<feature type="binding site" evidence="12">
    <location>
        <position position="441"/>
    </location>
    <ligand>
        <name>Zn(2+)</name>
        <dbReference type="ChEBI" id="CHEBI:29105"/>
        <label>1</label>
    </ligand>
</feature>
<dbReference type="EMBL" id="JARGYU010000001">
    <property type="protein sequence ID" value="MDZ5760925.1"/>
    <property type="molecule type" value="Genomic_DNA"/>
</dbReference>
<keyword evidence="2 12" id="KW-0235">DNA replication</keyword>
<keyword evidence="8 12" id="KW-0067">ATP-binding</keyword>
<evidence type="ECO:0000256" key="10">
    <source>
        <dbReference type="ARBA" id="ARBA00023235"/>
    </source>
</evidence>
<feature type="binding site" evidence="12">
    <location>
        <position position="468"/>
    </location>
    <ligand>
        <name>Zn(2+)</name>
        <dbReference type="ChEBI" id="CHEBI:29105"/>
        <label>2</label>
    </ligand>
</feature>
<dbReference type="InterPro" id="IPR041222">
    <property type="entry name" value="PriA_3primeBD"/>
</dbReference>
<dbReference type="GO" id="GO:0006302">
    <property type="term" value="P:double-strand break repair"/>
    <property type="evidence" value="ECO:0007669"/>
    <property type="project" value="InterPro"/>
</dbReference>
<evidence type="ECO:0000256" key="6">
    <source>
        <dbReference type="ARBA" id="ARBA00022806"/>
    </source>
</evidence>
<dbReference type="PROSITE" id="PS51194">
    <property type="entry name" value="HELICASE_CTER"/>
    <property type="match status" value="1"/>
</dbReference>
<dbReference type="Gene3D" id="3.40.50.300">
    <property type="entry name" value="P-loop containing nucleotide triphosphate hydrolases"/>
    <property type="match status" value="2"/>
</dbReference>
<organism evidence="15 16">
    <name type="scientific">Lyticum sinuosum</name>
    <dbReference type="NCBI Taxonomy" id="1332059"/>
    <lineage>
        <taxon>Bacteria</taxon>
        <taxon>Pseudomonadati</taxon>
        <taxon>Pseudomonadota</taxon>
        <taxon>Alphaproteobacteria</taxon>
        <taxon>Rickettsiales</taxon>
        <taxon>Lyticum</taxon>
    </lineage>
</organism>
<evidence type="ECO:0000259" key="14">
    <source>
        <dbReference type="PROSITE" id="PS51194"/>
    </source>
</evidence>
<feature type="binding site" evidence="12">
    <location>
        <position position="438"/>
    </location>
    <ligand>
        <name>Zn(2+)</name>
        <dbReference type="ChEBI" id="CHEBI:29105"/>
        <label>1</label>
    </ligand>
</feature>
<reference evidence="15" key="1">
    <citation type="submission" date="2023-02" db="EMBL/GenBank/DDBJ databases">
        <title>Host association and intracellularity evolved multiple times independently in the Rickettsiales.</title>
        <authorList>
            <person name="Castelli M."/>
            <person name="Nardi T."/>
            <person name="Gammuto L."/>
            <person name="Bellinzona G."/>
            <person name="Sabaneyeva E."/>
            <person name="Potekhin A."/>
            <person name="Serra V."/>
            <person name="Petroni G."/>
            <person name="Sassera D."/>
        </authorList>
    </citation>
    <scope>NUCLEOTIDE SEQUENCE</scope>
    <source>
        <strain evidence="15">USBL-36I1</strain>
    </source>
</reference>
<feature type="binding site" evidence="12">
    <location>
        <position position="481"/>
    </location>
    <ligand>
        <name>Zn(2+)</name>
        <dbReference type="ChEBI" id="CHEBI:29105"/>
        <label>1</label>
    </ligand>
</feature>
<dbReference type="SUPFAM" id="SSF52540">
    <property type="entry name" value="P-loop containing nucleoside triphosphate hydrolases"/>
    <property type="match status" value="1"/>
</dbReference>
<keyword evidence="4 12" id="KW-0547">Nucleotide-binding</keyword>
<evidence type="ECO:0000256" key="1">
    <source>
        <dbReference type="ARBA" id="ARBA00022515"/>
    </source>
</evidence>
<dbReference type="EC" id="5.6.2.4" evidence="12"/>
<dbReference type="PANTHER" id="PTHR30580:SF0">
    <property type="entry name" value="PRIMOSOMAL PROTEIN N"/>
    <property type="match status" value="1"/>
</dbReference>
<dbReference type="GO" id="GO:0006270">
    <property type="term" value="P:DNA replication initiation"/>
    <property type="evidence" value="ECO:0007669"/>
    <property type="project" value="TreeGrafter"/>
</dbReference>
<evidence type="ECO:0000256" key="7">
    <source>
        <dbReference type="ARBA" id="ARBA00022833"/>
    </source>
</evidence>
<keyword evidence="6 12" id="KW-0347">Helicase</keyword>